<dbReference type="GO" id="GO:0055085">
    <property type="term" value="P:transmembrane transport"/>
    <property type="evidence" value="ECO:0007669"/>
    <property type="project" value="InterPro"/>
</dbReference>
<dbReference type="InterPro" id="IPR000515">
    <property type="entry name" value="MetI-like"/>
</dbReference>
<evidence type="ECO:0000256" key="7">
    <source>
        <dbReference type="RuleBase" id="RU363032"/>
    </source>
</evidence>
<feature type="transmembrane region" description="Helical" evidence="7">
    <location>
        <begin position="110"/>
        <end position="132"/>
    </location>
</feature>
<evidence type="ECO:0000256" key="6">
    <source>
        <dbReference type="ARBA" id="ARBA00023136"/>
    </source>
</evidence>
<comment type="similarity">
    <text evidence="7">Belongs to the binding-protein-dependent transport system permease family.</text>
</comment>
<evidence type="ECO:0000259" key="8">
    <source>
        <dbReference type="PROSITE" id="PS50928"/>
    </source>
</evidence>
<comment type="caution">
    <text evidence="9">The sequence shown here is derived from an EMBL/GenBank/DDBJ whole genome shotgun (WGS) entry which is preliminary data.</text>
</comment>
<reference evidence="9" key="1">
    <citation type="submission" date="2018-08" db="EMBL/GenBank/DDBJ databases">
        <title>A genome reference for cultivated species of the human gut microbiota.</title>
        <authorList>
            <person name="Zou Y."/>
            <person name="Xue W."/>
            <person name="Luo G."/>
        </authorList>
    </citation>
    <scope>NUCLEOTIDE SEQUENCE [LARGE SCALE GENOMIC DNA]</scope>
    <source>
        <strain evidence="9">TF05-5AC</strain>
    </source>
</reference>
<gene>
    <name evidence="9" type="ORF">DXC51_00835</name>
</gene>
<feature type="transmembrane region" description="Helical" evidence="7">
    <location>
        <begin position="139"/>
        <end position="163"/>
    </location>
</feature>
<dbReference type="Gene3D" id="1.10.3720.10">
    <property type="entry name" value="MetI-like"/>
    <property type="match status" value="1"/>
</dbReference>
<dbReference type="Pfam" id="PF00528">
    <property type="entry name" value="BPD_transp_1"/>
    <property type="match status" value="1"/>
</dbReference>
<evidence type="ECO:0000313" key="9">
    <source>
        <dbReference type="EMBL" id="RGE64912.1"/>
    </source>
</evidence>
<feature type="transmembrane region" description="Helical" evidence="7">
    <location>
        <begin position="214"/>
        <end position="236"/>
    </location>
</feature>
<proteinExistence type="inferred from homology"/>
<keyword evidence="3" id="KW-1003">Cell membrane</keyword>
<sequence>MRGVGIQNRRKKSGHIYALAGKICRQTARTLLMGVLIFTGLFICSPVLLLLSGSMTGEYELTQAFKAVLSGGSGFINWTVLPEFPTLEWYRRLLFYSPQFFILFWNSIKMVLIILAGQLVIAVPAAWAFAVYRFPFRRLLFTLYIVLMLMPFQVTMLSSYLVLDRLRLMDTQAAVILPAIFSTFPVFLIYRGFCSIHPGLLEAGRIDGAGELGLFVRIGLPLGSSGILSAFVLGFLEYWNMIEQPLTFLKSKELWPLSLYLPEIGLTQAGFAFAASVVTLIPAVFVFLLGQDYLEQGIAMSGLKE</sequence>
<dbReference type="PANTHER" id="PTHR43744">
    <property type="entry name" value="ABC TRANSPORTER PERMEASE PROTEIN MG189-RELATED-RELATED"/>
    <property type="match status" value="1"/>
</dbReference>
<name>A0A3E3ICZ7_9FIRM</name>
<dbReference type="GO" id="GO:0005886">
    <property type="term" value="C:plasma membrane"/>
    <property type="evidence" value="ECO:0007669"/>
    <property type="project" value="UniProtKB-SubCell"/>
</dbReference>
<dbReference type="CDD" id="cd06261">
    <property type="entry name" value="TM_PBP2"/>
    <property type="match status" value="1"/>
</dbReference>
<feature type="transmembrane region" description="Helical" evidence="7">
    <location>
        <begin position="269"/>
        <end position="290"/>
    </location>
</feature>
<keyword evidence="5 7" id="KW-1133">Transmembrane helix</keyword>
<evidence type="ECO:0000256" key="5">
    <source>
        <dbReference type="ARBA" id="ARBA00022989"/>
    </source>
</evidence>
<dbReference type="AlphaFoldDB" id="A0A3E3ICZ7"/>
<feature type="transmembrane region" description="Helical" evidence="7">
    <location>
        <begin position="175"/>
        <end position="193"/>
    </location>
</feature>
<evidence type="ECO:0000313" key="10">
    <source>
        <dbReference type="Proteomes" id="UP000260812"/>
    </source>
</evidence>
<evidence type="ECO:0000256" key="2">
    <source>
        <dbReference type="ARBA" id="ARBA00022448"/>
    </source>
</evidence>
<protein>
    <submittedName>
        <fullName evidence="9">Carbohydrate ABC transporter permease</fullName>
    </submittedName>
</protein>
<feature type="domain" description="ABC transmembrane type-1" evidence="8">
    <location>
        <begin position="104"/>
        <end position="290"/>
    </location>
</feature>
<dbReference type="PROSITE" id="PS50928">
    <property type="entry name" value="ABC_TM1"/>
    <property type="match status" value="1"/>
</dbReference>
<evidence type="ECO:0000256" key="1">
    <source>
        <dbReference type="ARBA" id="ARBA00004651"/>
    </source>
</evidence>
<dbReference type="SUPFAM" id="SSF161098">
    <property type="entry name" value="MetI-like"/>
    <property type="match status" value="1"/>
</dbReference>
<accession>A0A3E3ICZ7</accession>
<keyword evidence="10" id="KW-1185">Reference proteome</keyword>
<evidence type="ECO:0000256" key="3">
    <source>
        <dbReference type="ARBA" id="ARBA00022475"/>
    </source>
</evidence>
<dbReference type="InterPro" id="IPR035906">
    <property type="entry name" value="MetI-like_sf"/>
</dbReference>
<dbReference type="EMBL" id="QVLV01000001">
    <property type="protein sequence ID" value="RGE64912.1"/>
    <property type="molecule type" value="Genomic_DNA"/>
</dbReference>
<evidence type="ECO:0000256" key="4">
    <source>
        <dbReference type="ARBA" id="ARBA00022692"/>
    </source>
</evidence>
<dbReference type="Proteomes" id="UP000260812">
    <property type="component" value="Unassembled WGS sequence"/>
</dbReference>
<keyword evidence="6 7" id="KW-0472">Membrane</keyword>
<organism evidence="9 10">
    <name type="scientific">Eisenbergiella massiliensis</name>
    <dbReference type="NCBI Taxonomy" id="1720294"/>
    <lineage>
        <taxon>Bacteria</taxon>
        <taxon>Bacillati</taxon>
        <taxon>Bacillota</taxon>
        <taxon>Clostridia</taxon>
        <taxon>Lachnospirales</taxon>
        <taxon>Lachnospiraceae</taxon>
        <taxon>Eisenbergiella</taxon>
    </lineage>
</organism>
<keyword evidence="4 7" id="KW-0812">Transmembrane</keyword>
<feature type="transmembrane region" description="Helical" evidence="7">
    <location>
        <begin position="31"/>
        <end position="51"/>
    </location>
</feature>
<dbReference type="PANTHER" id="PTHR43744:SF8">
    <property type="entry name" value="SN-GLYCEROL-3-PHOSPHATE TRANSPORT SYSTEM PERMEASE PROTEIN UGPE"/>
    <property type="match status" value="1"/>
</dbReference>
<comment type="subcellular location">
    <subcellularLocation>
        <location evidence="1 7">Cell membrane</location>
        <topology evidence="1 7">Multi-pass membrane protein</topology>
    </subcellularLocation>
</comment>
<keyword evidence="2 7" id="KW-0813">Transport</keyword>